<dbReference type="PROSITE" id="PS00345">
    <property type="entry name" value="ETS_DOMAIN_1"/>
    <property type="match status" value="1"/>
</dbReference>
<comment type="subcellular location">
    <subcellularLocation>
        <location evidence="3">Nucleus</location>
    </subcellularLocation>
</comment>
<sequence>MVIDEKFPLNCQPKYNRPTNNNYYGNIDGFAHYENTFQHLPPSMPPIPPPLTPSPEQWPPNDMSMPVGLLPTNQTNLNSLVSNHSHNSIHQNHHHLTHANYGSSTIGDGLVRGDHHHLAEINGKPNHNLNNNHFLLNPNVHPIPGLYQTSIDGKPFIQAAVLAGSGPIQLWQFLLELLTDKECQSFISWTGDGWEFKLTDPDEVARRWGIRKNKPKMNYEKLSRGLRYYYDKNIIHKTAGKRYVYRFVCDLQSLLGYKPEDLHAVVDLKPEKKNDD</sequence>
<reference evidence="4 5" key="1">
    <citation type="journal article" date="2015" name="Parasit. Vectors">
        <title>Draft genome of the scabies mite.</title>
        <authorList>
            <person name="Rider S.D.Jr."/>
            <person name="Morgan M.S."/>
            <person name="Arlian L.G."/>
        </authorList>
    </citation>
    <scope>NUCLEOTIDE SEQUENCE [LARGE SCALE GENOMIC DNA]</scope>
    <source>
        <strain evidence="4">Arlian Lab</strain>
    </source>
</reference>
<keyword evidence="2 3" id="KW-0238">DNA-binding</keyword>
<dbReference type="PRINTS" id="PR00454">
    <property type="entry name" value="ETSDOMAIN"/>
</dbReference>
<evidence type="ECO:0000256" key="2">
    <source>
        <dbReference type="ARBA" id="ARBA00023125"/>
    </source>
</evidence>
<dbReference type="Proteomes" id="UP000616769">
    <property type="component" value="Unassembled WGS sequence"/>
</dbReference>
<dbReference type="PROSITE" id="PS00346">
    <property type="entry name" value="ETS_DOMAIN_2"/>
    <property type="match status" value="1"/>
</dbReference>
<dbReference type="GO" id="GO:0043565">
    <property type="term" value="F:sequence-specific DNA binding"/>
    <property type="evidence" value="ECO:0007669"/>
    <property type="project" value="InterPro"/>
</dbReference>
<dbReference type="VEuPathDB" id="VectorBase:SSCA002384"/>
<dbReference type="Pfam" id="PF00178">
    <property type="entry name" value="Ets"/>
    <property type="match status" value="1"/>
</dbReference>
<dbReference type="InterPro" id="IPR000418">
    <property type="entry name" value="Ets_dom"/>
</dbReference>
<gene>
    <name evidence="4" type="ORF">QR98_0079460</name>
</gene>
<name>A0A132AEJ3_SARSC</name>
<dbReference type="PANTHER" id="PTHR11849">
    <property type="entry name" value="ETS"/>
    <property type="match status" value="1"/>
</dbReference>
<keyword evidence="3" id="KW-0539">Nucleus</keyword>
<dbReference type="GO" id="GO:0005634">
    <property type="term" value="C:nucleus"/>
    <property type="evidence" value="ECO:0007669"/>
    <property type="project" value="UniProtKB-SubCell"/>
</dbReference>
<dbReference type="InterPro" id="IPR036388">
    <property type="entry name" value="WH-like_DNA-bd_sf"/>
</dbReference>
<evidence type="ECO:0000256" key="3">
    <source>
        <dbReference type="RuleBase" id="RU004019"/>
    </source>
</evidence>
<dbReference type="InterPro" id="IPR046328">
    <property type="entry name" value="ETS_fam"/>
</dbReference>
<dbReference type="InterPro" id="IPR036390">
    <property type="entry name" value="WH_DNA-bd_sf"/>
</dbReference>
<proteinExistence type="inferred from homology"/>
<dbReference type="GO" id="GO:0000981">
    <property type="term" value="F:DNA-binding transcription factor activity, RNA polymerase II-specific"/>
    <property type="evidence" value="ECO:0007669"/>
    <property type="project" value="TreeGrafter"/>
</dbReference>
<dbReference type="AlphaFoldDB" id="A0A132AEJ3"/>
<dbReference type="EMBL" id="JXLN01013515">
    <property type="protein sequence ID" value="KPM09411.1"/>
    <property type="molecule type" value="Genomic_DNA"/>
</dbReference>
<evidence type="ECO:0000256" key="1">
    <source>
        <dbReference type="ARBA" id="ARBA00005562"/>
    </source>
</evidence>
<dbReference type="PROSITE" id="PS50061">
    <property type="entry name" value="ETS_DOMAIN_3"/>
    <property type="match status" value="1"/>
</dbReference>
<evidence type="ECO:0000313" key="5">
    <source>
        <dbReference type="Proteomes" id="UP000616769"/>
    </source>
</evidence>
<dbReference type="PANTHER" id="PTHR11849:SF289">
    <property type="entry name" value="ETS-LIKE PROTEIN POINTED"/>
    <property type="match status" value="1"/>
</dbReference>
<comment type="caution">
    <text evidence="4">The sequence shown here is derived from an EMBL/GenBank/DDBJ whole genome shotgun (WGS) entry which is preliminary data.</text>
</comment>
<organism evidence="4 5">
    <name type="scientific">Sarcoptes scabiei</name>
    <name type="common">Itch mite</name>
    <name type="synonym">Acarus scabiei</name>
    <dbReference type="NCBI Taxonomy" id="52283"/>
    <lineage>
        <taxon>Eukaryota</taxon>
        <taxon>Metazoa</taxon>
        <taxon>Ecdysozoa</taxon>
        <taxon>Arthropoda</taxon>
        <taxon>Chelicerata</taxon>
        <taxon>Arachnida</taxon>
        <taxon>Acari</taxon>
        <taxon>Acariformes</taxon>
        <taxon>Sarcoptiformes</taxon>
        <taxon>Astigmata</taxon>
        <taxon>Psoroptidia</taxon>
        <taxon>Sarcoptoidea</taxon>
        <taxon>Sarcoptidae</taxon>
        <taxon>Sarcoptinae</taxon>
        <taxon>Sarcoptes</taxon>
    </lineage>
</organism>
<protein>
    <submittedName>
        <fullName evidence="4">C-ets-1-like protein 1</fullName>
    </submittedName>
</protein>
<dbReference type="FunFam" id="1.10.10.10:FF:001050">
    <property type="entry name" value="Predicted protein"/>
    <property type="match status" value="1"/>
</dbReference>
<evidence type="ECO:0000313" key="4">
    <source>
        <dbReference type="EMBL" id="KPM09411.1"/>
    </source>
</evidence>
<dbReference type="GO" id="GO:0030154">
    <property type="term" value="P:cell differentiation"/>
    <property type="evidence" value="ECO:0007669"/>
    <property type="project" value="TreeGrafter"/>
</dbReference>
<accession>A0A132AEJ3</accession>
<dbReference type="Gene3D" id="1.10.10.10">
    <property type="entry name" value="Winged helix-like DNA-binding domain superfamily/Winged helix DNA-binding domain"/>
    <property type="match status" value="1"/>
</dbReference>
<dbReference type="OrthoDB" id="10067219at2759"/>
<comment type="similarity">
    <text evidence="1 3">Belongs to the ETS family.</text>
</comment>
<dbReference type="SMART" id="SM00413">
    <property type="entry name" value="ETS"/>
    <property type="match status" value="1"/>
</dbReference>
<dbReference type="SUPFAM" id="SSF46785">
    <property type="entry name" value="Winged helix' DNA-binding domain"/>
    <property type="match status" value="1"/>
</dbReference>